<dbReference type="EMBL" id="OX596095">
    <property type="protein sequence ID" value="CAM9461163.1"/>
    <property type="molecule type" value="Genomic_DNA"/>
</dbReference>
<dbReference type="Proteomes" id="UP001162501">
    <property type="component" value="Chromosome 11"/>
</dbReference>
<sequence>QLLHGRDLEPARSHSPHQSRREMRRAGRSLPDERARGPSPGAEVGPPRWAAS</sequence>
<reference evidence="1" key="2">
    <citation type="submission" date="2025-03" db="EMBL/GenBank/DDBJ databases">
        <authorList>
            <consortium name="ELIXIR-Norway"/>
            <consortium name="Elixir Norway"/>
        </authorList>
    </citation>
    <scope>NUCLEOTIDE SEQUENCE</scope>
</reference>
<accession>A0AC59Y7W5</accession>
<proteinExistence type="predicted"/>
<reference evidence="1" key="1">
    <citation type="submission" date="2023-05" db="EMBL/GenBank/DDBJ databases">
        <authorList>
            <consortium name="ELIXIR-Norway"/>
        </authorList>
    </citation>
    <scope>NUCLEOTIDE SEQUENCE</scope>
</reference>
<feature type="non-terminal residue" evidence="1">
    <location>
        <position position="1"/>
    </location>
</feature>
<evidence type="ECO:0000313" key="1">
    <source>
        <dbReference type="EMBL" id="CAM9461163.1"/>
    </source>
</evidence>
<name>A0AC59Y7W5_RANTA</name>
<organism evidence="1 2">
    <name type="scientific">Rangifer tarandus platyrhynchus</name>
    <name type="common">Svalbard reindeer</name>
    <dbReference type="NCBI Taxonomy" id="3082113"/>
    <lineage>
        <taxon>Eukaryota</taxon>
        <taxon>Metazoa</taxon>
        <taxon>Chordata</taxon>
        <taxon>Craniata</taxon>
        <taxon>Vertebrata</taxon>
        <taxon>Euteleostomi</taxon>
        <taxon>Mammalia</taxon>
        <taxon>Eutheria</taxon>
        <taxon>Laurasiatheria</taxon>
        <taxon>Artiodactyla</taxon>
        <taxon>Ruminantia</taxon>
        <taxon>Pecora</taxon>
        <taxon>Cervidae</taxon>
        <taxon>Odocoileinae</taxon>
        <taxon>Rangifer</taxon>
    </lineage>
</organism>
<protein>
    <submittedName>
        <fullName evidence="1">Uncharacterized protein</fullName>
    </submittedName>
</protein>
<gene>
    <name evidence="1" type="ORF">MRATA1EN22A_LOCUS2826</name>
</gene>
<evidence type="ECO:0000313" key="2">
    <source>
        <dbReference type="Proteomes" id="UP001162501"/>
    </source>
</evidence>